<dbReference type="InterPro" id="IPR032710">
    <property type="entry name" value="NTF2-like_dom_sf"/>
</dbReference>
<protein>
    <recommendedName>
        <fullName evidence="2">SnoaL-like domain-containing protein</fullName>
    </recommendedName>
</protein>
<dbReference type="Pfam" id="PF12680">
    <property type="entry name" value="SnoaL_2"/>
    <property type="match status" value="1"/>
</dbReference>
<reference evidence="3 4" key="1">
    <citation type="submission" date="2017-09" db="EMBL/GenBank/DDBJ databases">
        <authorList>
            <person name="Ehlers B."/>
            <person name="Leendertz F.H."/>
        </authorList>
    </citation>
    <scope>NUCLEOTIDE SEQUENCE [LARGE SCALE GENOMIC DNA]</scope>
    <source>
        <strain evidence="3 4">CGMCC 1.10978</strain>
    </source>
</reference>
<dbReference type="Gene3D" id="3.10.450.50">
    <property type="match status" value="1"/>
</dbReference>
<dbReference type="AlphaFoldDB" id="A0A286CXD6"/>
<dbReference type="SUPFAM" id="SSF54427">
    <property type="entry name" value="NTF2-like"/>
    <property type="match status" value="1"/>
</dbReference>
<name>A0A286CXD6_9GAMM</name>
<dbReference type="RefSeq" id="WP_097120213.1">
    <property type="nucleotide sequence ID" value="NZ_OCND01000001.1"/>
</dbReference>
<evidence type="ECO:0000256" key="1">
    <source>
        <dbReference type="SAM" id="SignalP"/>
    </source>
</evidence>
<dbReference type="EMBL" id="OCND01000001">
    <property type="protein sequence ID" value="SOD51048.1"/>
    <property type="molecule type" value="Genomic_DNA"/>
</dbReference>
<evidence type="ECO:0000259" key="2">
    <source>
        <dbReference type="Pfam" id="PF12680"/>
    </source>
</evidence>
<evidence type="ECO:0000313" key="4">
    <source>
        <dbReference type="Proteomes" id="UP000219374"/>
    </source>
</evidence>
<feature type="chain" id="PRO_5012832053" description="SnoaL-like domain-containing protein" evidence="1">
    <location>
        <begin position="22"/>
        <end position="145"/>
    </location>
</feature>
<feature type="signal peptide" evidence="1">
    <location>
        <begin position="1"/>
        <end position="21"/>
    </location>
</feature>
<organism evidence="3 4">
    <name type="scientific">Pseudoxanthomonas wuyuanensis</name>
    <dbReference type="NCBI Taxonomy" id="1073196"/>
    <lineage>
        <taxon>Bacteria</taxon>
        <taxon>Pseudomonadati</taxon>
        <taxon>Pseudomonadota</taxon>
        <taxon>Gammaproteobacteria</taxon>
        <taxon>Lysobacterales</taxon>
        <taxon>Lysobacteraceae</taxon>
        <taxon>Pseudoxanthomonas</taxon>
    </lineage>
</organism>
<sequence>MKNLLKSQLGPALLCLAGVCAAPQAAAGSAEEVVRAYADAASRNDLEAFLALYDPDIRKFRFPGELSSQGLEHNRRAYAQSFPRHPQLRVDIVQLIALGNKVMVHDRVSGLPDGAVVDELTVYEVDDGRIVNIMYVERLAQEMPR</sequence>
<keyword evidence="4" id="KW-1185">Reference proteome</keyword>
<accession>A0A286CXD6</accession>
<feature type="domain" description="SnoaL-like" evidence="2">
    <location>
        <begin position="34"/>
        <end position="132"/>
    </location>
</feature>
<keyword evidence="1" id="KW-0732">Signal</keyword>
<evidence type="ECO:0000313" key="3">
    <source>
        <dbReference type="EMBL" id="SOD51048.1"/>
    </source>
</evidence>
<gene>
    <name evidence="3" type="ORF">SAMN06296416_101423</name>
</gene>
<dbReference type="Proteomes" id="UP000219374">
    <property type="component" value="Unassembled WGS sequence"/>
</dbReference>
<dbReference type="OrthoDB" id="9799296at2"/>
<dbReference type="InterPro" id="IPR037401">
    <property type="entry name" value="SnoaL-like"/>
</dbReference>
<proteinExistence type="predicted"/>